<dbReference type="RefSeq" id="WP_116190120.1">
    <property type="nucleotide sequence ID" value="NZ_QTTN01000019.1"/>
</dbReference>
<comment type="caution">
    <text evidence="9">The sequence shown here is derived from an EMBL/GenBank/DDBJ whole genome shotgun (WGS) entry which is preliminary data.</text>
</comment>
<evidence type="ECO:0000256" key="2">
    <source>
        <dbReference type="ARBA" id="ARBA00022438"/>
    </source>
</evidence>
<dbReference type="CDD" id="cd05657">
    <property type="entry name" value="M42_glucanase_like"/>
    <property type="match status" value="1"/>
</dbReference>
<keyword evidence="2 9" id="KW-0031">Aminopeptidase</keyword>
<dbReference type="OrthoDB" id="361940at2"/>
<dbReference type="Gene3D" id="3.40.630.10">
    <property type="entry name" value="Zn peptidases"/>
    <property type="match status" value="1"/>
</dbReference>
<feature type="binding site" evidence="8">
    <location>
        <position position="328"/>
    </location>
    <ligand>
        <name>Zn(2+)</name>
        <dbReference type="ChEBI" id="CHEBI:29105"/>
        <label>2</label>
    </ligand>
</feature>
<feature type="binding site" evidence="8">
    <location>
        <position position="229"/>
    </location>
    <ligand>
        <name>Zn(2+)</name>
        <dbReference type="ChEBI" id="CHEBI:29105"/>
        <label>2</label>
    </ligand>
</feature>
<dbReference type="InterPro" id="IPR008007">
    <property type="entry name" value="Peptidase_M42"/>
</dbReference>
<dbReference type="PANTHER" id="PTHR32481">
    <property type="entry name" value="AMINOPEPTIDASE"/>
    <property type="match status" value="1"/>
</dbReference>
<feature type="binding site" evidence="8">
    <location>
        <position position="194"/>
    </location>
    <ligand>
        <name>Zn(2+)</name>
        <dbReference type="ChEBI" id="CHEBI:29105"/>
        <label>2</label>
    </ligand>
</feature>
<proteinExistence type="inferred from homology"/>
<evidence type="ECO:0000313" key="10">
    <source>
        <dbReference type="Proteomes" id="UP000256304"/>
    </source>
</evidence>
<dbReference type="EMBL" id="QTTN01000019">
    <property type="protein sequence ID" value="REE81177.1"/>
    <property type="molecule type" value="Genomic_DNA"/>
</dbReference>
<evidence type="ECO:0000256" key="6">
    <source>
        <dbReference type="PIRNR" id="PIRNR001123"/>
    </source>
</evidence>
<dbReference type="InterPro" id="IPR023367">
    <property type="entry name" value="Peptidase_M42_dom2"/>
</dbReference>
<comment type="similarity">
    <text evidence="1 6">Belongs to the peptidase M42 family.</text>
</comment>
<dbReference type="Gene3D" id="2.40.30.40">
    <property type="entry name" value="Peptidase M42, domain 2"/>
    <property type="match status" value="1"/>
</dbReference>
<evidence type="ECO:0000256" key="3">
    <source>
        <dbReference type="ARBA" id="ARBA00022670"/>
    </source>
</evidence>
<evidence type="ECO:0000313" key="9">
    <source>
        <dbReference type="EMBL" id="REE81177.1"/>
    </source>
</evidence>
<organism evidence="9 10">
    <name type="scientific">Paenibacillus taihuensis</name>
    <dbReference type="NCBI Taxonomy" id="1156355"/>
    <lineage>
        <taxon>Bacteria</taxon>
        <taxon>Bacillati</taxon>
        <taxon>Bacillota</taxon>
        <taxon>Bacilli</taxon>
        <taxon>Bacillales</taxon>
        <taxon>Paenibacillaceae</taxon>
        <taxon>Paenibacillus</taxon>
    </lineage>
</organism>
<evidence type="ECO:0000256" key="8">
    <source>
        <dbReference type="PIRSR" id="PIRSR001123-2"/>
    </source>
</evidence>
<evidence type="ECO:0000256" key="1">
    <source>
        <dbReference type="ARBA" id="ARBA00006272"/>
    </source>
</evidence>
<reference evidence="9 10" key="1">
    <citation type="submission" date="2018-08" db="EMBL/GenBank/DDBJ databases">
        <title>Genomic Encyclopedia of Type Strains, Phase III (KMG-III): the genomes of soil and plant-associated and newly described type strains.</title>
        <authorList>
            <person name="Whitman W."/>
        </authorList>
    </citation>
    <scope>NUCLEOTIDE SEQUENCE [LARGE SCALE GENOMIC DNA]</scope>
    <source>
        <strain evidence="9 10">CGMCC 1.10966</strain>
    </source>
</reference>
<dbReference type="AlphaFoldDB" id="A0A3D9RN00"/>
<accession>A0A3D9RN00</accession>
<sequence length="354" mass="38510">MSTSLKPNLDRHYTIQLLQQLLSTPSPSGFCITIMRLIQEEASKLGYAMELTPKGNGIITIPGSNPSADEVIALTAHVDTLGAMVRSIKSNGTIRFTPVGGYAMHSVEGEYCLIHTRDGRTYDGTVLTTKPSVHVFSDARDLKREEANMEIRIDEPVKSKDDALKLGIGVGDFISWDARTRVMTSGFIKSRHLDDKASVAAIFGLLKWLKDEGRQPVRTVKIIISTYEEVGHGSSYIPQDITEMIAVDMGAMGDDLSTTEFDVSICAKDSTGPYDYLMTSALIDLAKREELPYAVDIYPHYGSDASAAMHGGSNIKAALIGPGVHASHGMERTHSNAVMNTAALLLAYIMEPRA</sequence>
<feature type="binding site" evidence="8">
    <location>
        <position position="248"/>
    </location>
    <ligand>
        <name>Zn(2+)</name>
        <dbReference type="ChEBI" id="CHEBI:29105"/>
        <label>1</label>
    </ligand>
</feature>
<comment type="cofactor">
    <cofactor evidence="8">
        <name>a divalent metal cation</name>
        <dbReference type="ChEBI" id="CHEBI:60240"/>
    </cofactor>
    <text evidence="8">Binds 2 divalent metal cations per subunit.</text>
</comment>
<dbReference type="SUPFAM" id="SSF53187">
    <property type="entry name" value="Zn-dependent exopeptidases"/>
    <property type="match status" value="1"/>
</dbReference>
<protein>
    <submittedName>
        <fullName evidence="9">Putative aminopeptidase FrvX</fullName>
    </submittedName>
</protein>
<dbReference type="PIRSF" id="PIRSF001123">
    <property type="entry name" value="PepA_GA"/>
    <property type="match status" value="1"/>
</dbReference>
<dbReference type="Proteomes" id="UP000256304">
    <property type="component" value="Unassembled WGS sequence"/>
</dbReference>
<dbReference type="SUPFAM" id="SSF101821">
    <property type="entry name" value="Aminopeptidase/glucanase lid domain"/>
    <property type="match status" value="1"/>
</dbReference>
<feature type="active site" description="Proton acceptor" evidence="7">
    <location>
        <position position="228"/>
    </location>
</feature>
<dbReference type="GO" id="GO:0004177">
    <property type="term" value="F:aminopeptidase activity"/>
    <property type="evidence" value="ECO:0007669"/>
    <property type="project" value="UniProtKB-UniRule"/>
</dbReference>
<evidence type="ECO:0000256" key="5">
    <source>
        <dbReference type="ARBA" id="ARBA00022801"/>
    </source>
</evidence>
<dbReference type="GO" id="GO:0046872">
    <property type="term" value="F:metal ion binding"/>
    <property type="evidence" value="ECO:0007669"/>
    <property type="project" value="UniProtKB-UniRule"/>
</dbReference>
<evidence type="ECO:0000256" key="4">
    <source>
        <dbReference type="ARBA" id="ARBA00022723"/>
    </source>
</evidence>
<dbReference type="InterPro" id="IPR051464">
    <property type="entry name" value="Peptidase_M42_aminopept"/>
</dbReference>
<name>A0A3D9RN00_9BACL</name>
<keyword evidence="3" id="KW-0645">Protease</keyword>
<dbReference type="GO" id="GO:0006508">
    <property type="term" value="P:proteolysis"/>
    <property type="evidence" value="ECO:0007669"/>
    <property type="project" value="UniProtKB-KW"/>
</dbReference>
<evidence type="ECO:0000256" key="7">
    <source>
        <dbReference type="PIRSR" id="PIRSR001123-1"/>
    </source>
</evidence>
<feature type="binding site" evidence="8">
    <location>
        <position position="194"/>
    </location>
    <ligand>
        <name>Zn(2+)</name>
        <dbReference type="ChEBI" id="CHEBI:29105"/>
        <label>1</label>
    </ligand>
</feature>
<dbReference type="Pfam" id="PF05343">
    <property type="entry name" value="Peptidase_M42"/>
    <property type="match status" value="1"/>
</dbReference>
<keyword evidence="4 8" id="KW-0479">Metal-binding</keyword>
<feature type="binding site" evidence="8">
    <location>
        <position position="77"/>
    </location>
    <ligand>
        <name>Zn(2+)</name>
        <dbReference type="ChEBI" id="CHEBI:29105"/>
        <label>1</label>
    </ligand>
</feature>
<keyword evidence="10" id="KW-1185">Reference proteome</keyword>
<gene>
    <name evidence="9" type="ORF">A8990_11911</name>
</gene>
<keyword evidence="5" id="KW-0378">Hydrolase</keyword>
<dbReference type="PANTHER" id="PTHR32481:SF7">
    <property type="entry name" value="AMINOPEPTIDASE YHFE-RELATED"/>
    <property type="match status" value="1"/>
</dbReference>